<reference evidence="4 6" key="2">
    <citation type="submission" date="2016-10" db="EMBL/GenBank/DDBJ databases">
        <authorList>
            <person name="Varghese N."/>
            <person name="Submissions S."/>
        </authorList>
    </citation>
    <scope>NUCLEOTIDE SEQUENCE [LARGE SCALE GENOMIC DNA]</scope>
    <source>
        <strain evidence="4 6">CGMCC 1.3889</strain>
    </source>
</reference>
<evidence type="ECO:0000259" key="2">
    <source>
        <dbReference type="Pfam" id="PF00561"/>
    </source>
</evidence>
<keyword evidence="3" id="KW-0560">Oxidoreductase</keyword>
<dbReference type="SUPFAM" id="SSF53474">
    <property type="entry name" value="alpha/beta-Hydrolases"/>
    <property type="match status" value="1"/>
</dbReference>
<dbReference type="RefSeq" id="WP_057807726.1">
    <property type="nucleotide sequence ID" value="NZ_BJYP01000042.1"/>
</dbReference>
<reference evidence="3 5" key="1">
    <citation type="journal article" date="2015" name="Genome Announc.">
        <title>Expanding the biotechnology potential of lactobacilli through comparative genomics of 213 strains and associated genera.</title>
        <authorList>
            <person name="Sun Z."/>
            <person name="Harris H.M."/>
            <person name="McCann A."/>
            <person name="Guo C."/>
            <person name="Argimon S."/>
            <person name="Zhang W."/>
            <person name="Yang X."/>
            <person name="Jeffery I.B."/>
            <person name="Cooney J.C."/>
            <person name="Kagawa T.F."/>
            <person name="Liu W."/>
            <person name="Song Y."/>
            <person name="Salvetti E."/>
            <person name="Wrobel A."/>
            <person name="Rasinkangas P."/>
            <person name="Parkhill J."/>
            <person name="Rea M.C."/>
            <person name="O'Sullivan O."/>
            <person name="Ritari J."/>
            <person name="Douillard F.P."/>
            <person name="Paul Ross R."/>
            <person name="Yang R."/>
            <person name="Briner A.E."/>
            <person name="Felis G.E."/>
            <person name="de Vos W.M."/>
            <person name="Barrangou R."/>
            <person name="Klaenhammer T.R."/>
            <person name="Caufield P.W."/>
            <person name="Cui Y."/>
            <person name="Zhang H."/>
            <person name="O'Toole P.W."/>
        </authorList>
    </citation>
    <scope>NUCLEOTIDE SEQUENCE [LARGE SCALE GENOMIC DNA]</scope>
    <source>
        <strain evidence="3 5">DSM 22301</strain>
    </source>
</reference>
<dbReference type="Proteomes" id="UP000182818">
    <property type="component" value="Unassembled WGS sequence"/>
</dbReference>
<dbReference type="GO" id="GO:0016787">
    <property type="term" value="F:hydrolase activity"/>
    <property type="evidence" value="ECO:0007669"/>
    <property type="project" value="UniProtKB-KW"/>
</dbReference>
<keyword evidence="3" id="KW-0575">Peroxidase</keyword>
<evidence type="ECO:0000313" key="5">
    <source>
        <dbReference type="Proteomes" id="UP000051749"/>
    </source>
</evidence>
<evidence type="ECO:0000313" key="4">
    <source>
        <dbReference type="EMBL" id="SER88184.1"/>
    </source>
</evidence>
<organism evidence="3 5">
    <name type="scientific">Pediococcus ethanolidurans</name>
    <dbReference type="NCBI Taxonomy" id="319653"/>
    <lineage>
        <taxon>Bacteria</taxon>
        <taxon>Bacillati</taxon>
        <taxon>Bacillota</taxon>
        <taxon>Bacilli</taxon>
        <taxon>Lactobacillales</taxon>
        <taxon>Lactobacillaceae</taxon>
        <taxon>Pediococcus</taxon>
    </lineage>
</organism>
<dbReference type="AlphaFoldDB" id="A0A0R2JWF0"/>
<dbReference type="EMBL" id="JQBY01000028">
    <property type="protein sequence ID" value="KRN81433.1"/>
    <property type="molecule type" value="Genomic_DNA"/>
</dbReference>
<protein>
    <submittedName>
        <fullName evidence="3">Halo peroxidase</fullName>
    </submittedName>
    <submittedName>
        <fullName evidence="4">Peroxiredoxin</fullName>
    </submittedName>
</protein>
<dbReference type="PANTHER" id="PTHR46118">
    <property type="entry name" value="PROTEIN ABHD11"/>
    <property type="match status" value="1"/>
</dbReference>
<evidence type="ECO:0000256" key="1">
    <source>
        <dbReference type="ARBA" id="ARBA00022801"/>
    </source>
</evidence>
<evidence type="ECO:0000313" key="3">
    <source>
        <dbReference type="EMBL" id="KRN81433.1"/>
    </source>
</evidence>
<dbReference type="Gene3D" id="3.40.50.1820">
    <property type="entry name" value="alpha/beta hydrolase"/>
    <property type="match status" value="1"/>
</dbReference>
<dbReference type="OrthoDB" id="9805423at2"/>
<gene>
    <name evidence="3" type="ORF">IV87_GL001184</name>
    <name evidence="4" type="ORF">SAMN04487973_1245</name>
</gene>
<dbReference type="PRINTS" id="PR00111">
    <property type="entry name" value="ABHYDROLASE"/>
</dbReference>
<dbReference type="InterPro" id="IPR000073">
    <property type="entry name" value="AB_hydrolase_1"/>
</dbReference>
<dbReference type="STRING" id="319653.SAMN04487973_1245"/>
<accession>A0A0R2JWF0</accession>
<keyword evidence="6" id="KW-1185">Reference proteome</keyword>
<keyword evidence="1" id="KW-0378">Hydrolase</keyword>
<sequence length="259" mass="30049">MYFKTSDEVKINYEDEGLGPVIVFLTGFGGSKEIWHRQKLALIQHNYRVVTMDFRNQGVSQHVNWGLRVSRLAADVHELCLLLKLTEIILVGNSMGGAVVYAYLSLYSSNQIKRVVVVDQSPKMINDHDWHFGFKGLNWQNFKQRLQQPLGSSTFKHIDDDTFILVKKVTESHPFDSRLDYELLINHAVQDWRDVLRRLSIPMLLVVGKQSPYFDYRFGFEVQKLNSKIRTKVVNESGHIVMAEQSEKFNQLLLEFLSE</sequence>
<proteinExistence type="predicted"/>
<dbReference type="PANTHER" id="PTHR46118:SF4">
    <property type="entry name" value="PROTEIN ABHD11"/>
    <property type="match status" value="1"/>
</dbReference>
<dbReference type="InterPro" id="IPR029058">
    <property type="entry name" value="AB_hydrolase_fold"/>
</dbReference>
<dbReference type="EMBL" id="FOGK01000024">
    <property type="protein sequence ID" value="SER88184.1"/>
    <property type="molecule type" value="Genomic_DNA"/>
</dbReference>
<comment type="caution">
    <text evidence="3">The sequence shown here is derived from an EMBL/GenBank/DDBJ whole genome shotgun (WGS) entry which is preliminary data.</text>
</comment>
<dbReference type="PATRIC" id="fig|319653.3.peg.1199"/>
<dbReference type="GeneID" id="76044369"/>
<dbReference type="GO" id="GO:0004601">
    <property type="term" value="F:peroxidase activity"/>
    <property type="evidence" value="ECO:0007669"/>
    <property type="project" value="UniProtKB-KW"/>
</dbReference>
<feature type="domain" description="AB hydrolase-1" evidence="2">
    <location>
        <begin position="20"/>
        <end position="141"/>
    </location>
</feature>
<name>A0A0R2JWF0_9LACO</name>
<dbReference type="Proteomes" id="UP000051749">
    <property type="component" value="Unassembled WGS sequence"/>
</dbReference>
<evidence type="ECO:0000313" key="6">
    <source>
        <dbReference type="Proteomes" id="UP000182818"/>
    </source>
</evidence>
<dbReference type="Pfam" id="PF00561">
    <property type="entry name" value="Abhydrolase_1"/>
    <property type="match status" value="1"/>
</dbReference>